<protein>
    <recommendedName>
        <fullName evidence="2">Big-1 domain-containing protein</fullName>
    </recommendedName>
</protein>
<dbReference type="PROSITE" id="PS51257">
    <property type="entry name" value="PROKAR_LIPOPROTEIN"/>
    <property type="match status" value="1"/>
</dbReference>
<dbReference type="SUPFAM" id="SSF49373">
    <property type="entry name" value="Invasin/intimin cell-adhesion fragments"/>
    <property type="match status" value="3"/>
</dbReference>
<dbReference type="InterPro" id="IPR013783">
    <property type="entry name" value="Ig-like_fold"/>
</dbReference>
<dbReference type="EMBL" id="SMYL01000004">
    <property type="protein sequence ID" value="TDK65927.1"/>
    <property type="molecule type" value="Genomic_DNA"/>
</dbReference>
<dbReference type="Proteomes" id="UP000294829">
    <property type="component" value="Unassembled WGS sequence"/>
</dbReference>
<organism evidence="3 4">
    <name type="scientific">Sapientia aquatica</name>
    <dbReference type="NCBI Taxonomy" id="1549640"/>
    <lineage>
        <taxon>Bacteria</taxon>
        <taxon>Pseudomonadati</taxon>
        <taxon>Pseudomonadota</taxon>
        <taxon>Betaproteobacteria</taxon>
        <taxon>Burkholderiales</taxon>
        <taxon>Oxalobacteraceae</taxon>
        <taxon>Sapientia</taxon>
    </lineage>
</organism>
<dbReference type="InterPro" id="IPR003344">
    <property type="entry name" value="Big_1_dom"/>
</dbReference>
<name>A0A4R5W2D8_9BURK</name>
<proteinExistence type="inferred from homology"/>
<sequence>MKLNFKGIFTARYWTLLVSAILLAVVAACGGGNGSAGTPLGGSGSGSGTGGGTTTNKNGAIVLTLTDSTGANATAIPSGASLTAQAKLTNASGGAVVGVVVTFAVSNSAGVLSPSLGTALSDSNGVAVITLSSGSGAGAATLTASATIVGTAAVTSSIGFTNGAVATATSSPVLKLTLKDSSGATSSTVSTASPLTASATVVDGTGAGIPNVLVTFSSTATLTKIAPSASTAVTNSNGVATVTISPLDLATAQSQAGAAGTVVAIANYKGTNLSDSANFSLGATSQVLSLALVTPSPNPSSLGAYASTAVQVSVSANGALYTAQPVVVNFSSSCATSGKAVMPSSAVTVNGVAAVTYKDNGCGTTDVVSATVAGVATPVTATLNVVAPVAASINFVSAAPSDKSIVLQGSGGNGRSETAILTFKVVDINGVGLKGQTVTFTNNFPTIATLNTASAVSQTDGTVTATVNSQSTAGTFRILATLASGLSSLSDTITVTTGQPIQAAFSLSATSYNIEGWDNDNIPSNLGVLIADKNGNPVADGTPVVATTDSGAVGSSAVGGCQNGTINGSCSVPFRSQNPRYGLGNTAGKRAGLATIQFNSSNSTTLPLTGQLQVYLSGNTVAHVYSGGTEIFSGAAFTTNSCSIYNLNLEFEDLNFNPMPSGSTVSVINPLKVAAGTIFPALVPSIPPNGLVPASAANRQGSTHNIPLTPDSTNCNAAGSGTYTSTFQVAVTTPLGKGTVYTFSLVYPH</sequence>
<evidence type="ECO:0000313" key="4">
    <source>
        <dbReference type="Proteomes" id="UP000294829"/>
    </source>
</evidence>
<keyword evidence="4" id="KW-1185">Reference proteome</keyword>
<evidence type="ECO:0000259" key="2">
    <source>
        <dbReference type="PROSITE" id="PS51127"/>
    </source>
</evidence>
<dbReference type="AlphaFoldDB" id="A0A4R5W2D8"/>
<dbReference type="SMART" id="SM00634">
    <property type="entry name" value="BID_1"/>
    <property type="match status" value="3"/>
</dbReference>
<evidence type="ECO:0000256" key="1">
    <source>
        <dbReference type="ARBA" id="ARBA00010116"/>
    </source>
</evidence>
<accession>A0A4R5W2D8</accession>
<evidence type="ECO:0000313" key="3">
    <source>
        <dbReference type="EMBL" id="TDK65927.1"/>
    </source>
</evidence>
<comment type="caution">
    <text evidence="3">The sequence shown here is derived from an EMBL/GenBank/DDBJ whole genome shotgun (WGS) entry which is preliminary data.</text>
</comment>
<feature type="domain" description="Big-1" evidence="2">
    <location>
        <begin position="61"/>
        <end position="161"/>
    </location>
</feature>
<comment type="similarity">
    <text evidence="1">Belongs to the intimin/invasin family.</text>
</comment>
<dbReference type="PROSITE" id="PS51127">
    <property type="entry name" value="BIG1"/>
    <property type="match status" value="2"/>
</dbReference>
<reference evidence="3 4" key="1">
    <citation type="submission" date="2019-03" db="EMBL/GenBank/DDBJ databases">
        <title>Sapientia aquatica gen. nov., sp. nov., isolated from a crater lake.</title>
        <authorList>
            <person name="Felfoldi T."/>
            <person name="Szabo A."/>
            <person name="Toth E."/>
            <person name="Schumann P."/>
            <person name="Keki Z."/>
            <person name="Marialigeti K."/>
            <person name="Mathe I."/>
        </authorList>
    </citation>
    <scope>NUCLEOTIDE SEQUENCE [LARGE SCALE GENOMIC DNA]</scope>
    <source>
        <strain evidence="3 4">SA-152</strain>
    </source>
</reference>
<dbReference type="Gene3D" id="2.60.40.10">
    <property type="entry name" value="Immunoglobulins"/>
    <property type="match status" value="4"/>
</dbReference>
<gene>
    <name evidence="3" type="ORF">E2I14_10025</name>
</gene>
<feature type="domain" description="Big-1" evidence="2">
    <location>
        <begin position="175"/>
        <end position="280"/>
    </location>
</feature>
<dbReference type="OrthoDB" id="5522233at2"/>
<dbReference type="RefSeq" id="WP_133328011.1">
    <property type="nucleotide sequence ID" value="NZ_SMYL01000004.1"/>
</dbReference>
<dbReference type="InterPro" id="IPR008964">
    <property type="entry name" value="Invasin/intimin_cell_adhesion"/>
</dbReference>